<dbReference type="InterPro" id="IPR000595">
    <property type="entry name" value="cNMP-bd_dom"/>
</dbReference>
<evidence type="ECO:0000259" key="1">
    <source>
        <dbReference type="PROSITE" id="PS50042"/>
    </source>
</evidence>
<dbReference type="Pfam" id="PF00027">
    <property type="entry name" value="cNMP_binding"/>
    <property type="match status" value="1"/>
</dbReference>
<evidence type="ECO:0000313" key="3">
    <source>
        <dbReference type="Proteomes" id="UP001317191"/>
    </source>
</evidence>
<sequence length="193" mass="22552">MNLLLENIAKHVSLTKEEQERVLSLVTLEHFKSKKILLQEGDICTHSFFVIKGILRSYTIDENGVEHVVSFACPGWWIADMYSYLSQRPGQLYIEVNEDADVVLLSKENQEKLYKEVPKLERFFRILIENSLVANQQRLIDNMSFTAEARYDKFTKKYKDLIHCLPQKQIASYIGVTPEFFSKMKARLLKKQS</sequence>
<dbReference type="EMBL" id="JAMLJM010000001">
    <property type="protein sequence ID" value="MCL9808046.1"/>
    <property type="molecule type" value="Genomic_DNA"/>
</dbReference>
<evidence type="ECO:0000313" key="2">
    <source>
        <dbReference type="EMBL" id="MCL9808046.1"/>
    </source>
</evidence>
<accession>A0ABT0TKP1</accession>
<dbReference type="SUPFAM" id="SSF51206">
    <property type="entry name" value="cAMP-binding domain-like"/>
    <property type="match status" value="1"/>
</dbReference>
<organism evidence="2 3">
    <name type="scientific">Flavobacterium luminosum</name>
    <dbReference type="NCBI Taxonomy" id="2949086"/>
    <lineage>
        <taxon>Bacteria</taxon>
        <taxon>Pseudomonadati</taxon>
        <taxon>Bacteroidota</taxon>
        <taxon>Flavobacteriia</taxon>
        <taxon>Flavobacteriales</taxon>
        <taxon>Flavobacteriaceae</taxon>
        <taxon>Flavobacterium</taxon>
    </lineage>
</organism>
<dbReference type="RefSeq" id="WP_250590815.1">
    <property type="nucleotide sequence ID" value="NZ_JAMLJM010000001.1"/>
</dbReference>
<dbReference type="Gene3D" id="2.60.120.10">
    <property type="entry name" value="Jelly Rolls"/>
    <property type="match status" value="1"/>
</dbReference>
<proteinExistence type="predicted"/>
<name>A0ABT0TKP1_9FLAO</name>
<dbReference type="Proteomes" id="UP001317191">
    <property type="component" value="Unassembled WGS sequence"/>
</dbReference>
<gene>
    <name evidence="2" type="ORF">NAT50_01600</name>
</gene>
<protein>
    <submittedName>
        <fullName evidence="2">Crp/Fnr family transcriptional regulator</fullName>
    </submittedName>
</protein>
<feature type="domain" description="Cyclic nucleotide-binding" evidence="1">
    <location>
        <begin position="13"/>
        <end position="113"/>
    </location>
</feature>
<reference evidence="2 3" key="1">
    <citation type="submission" date="2022-05" db="EMBL/GenBank/DDBJ databases">
        <title>Flavobacterium sp., isolated from activated sludge.</title>
        <authorList>
            <person name="Ran Q."/>
        </authorList>
    </citation>
    <scope>NUCLEOTIDE SEQUENCE [LARGE SCALE GENOMIC DNA]</scope>
    <source>
        <strain evidence="2 3">HXWNR70</strain>
    </source>
</reference>
<dbReference type="InterPro" id="IPR014710">
    <property type="entry name" value="RmlC-like_jellyroll"/>
</dbReference>
<keyword evidence="3" id="KW-1185">Reference proteome</keyword>
<dbReference type="InterPro" id="IPR018490">
    <property type="entry name" value="cNMP-bd_dom_sf"/>
</dbReference>
<comment type="caution">
    <text evidence="2">The sequence shown here is derived from an EMBL/GenBank/DDBJ whole genome shotgun (WGS) entry which is preliminary data.</text>
</comment>
<dbReference type="PROSITE" id="PS50042">
    <property type="entry name" value="CNMP_BINDING_3"/>
    <property type="match status" value="1"/>
</dbReference>
<dbReference type="CDD" id="cd00038">
    <property type="entry name" value="CAP_ED"/>
    <property type="match status" value="1"/>
</dbReference>